<feature type="domain" description="PucR C-terminal helix-turn-helix" evidence="2">
    <location>
        <begin position="354"/>
        <end position="410"/>
    </location>
</feature>
<name>A0ABN1H061_9ACTN</name>
<dbReference type="InterPro" id="IPR042070">
    <property type="entry name" value="PucR_C-HTH_sf"/>
</dbReference>
<comment type="caution">
    <text evidence="5">The sequence shown here is derived from an EMBL/GenBank/DDBJ whole genome shotgun (WGS) entry which is preliminary data.</text>
</comment>
<dbReference type="Proteomes" id="UP001500957">
    <property type="component" value="Unassembled WGS sequence"/>
</dbReference>
<reference evidence="5 6" key="1">
    <citation type="journal article" date="2019" name="Int. J. Syst. Evol. Microbiol.">
        <title>The Global Catalogue of Microorganisms (GCM) 10K type strain sequencing project: providing services to taxonomists for standard genome sequencing and annotation.</title>
        <authorList>
            <consortium name="The Broad Institute Genomics Platform"/>
            <consortium name="The Broad Institute Genome Sequencing Center for Infectious Disease"/>
            <person name="Wu L."/>
            <person name="Ma J."/>
        </authorList>
    </citation>
    <scope>NUCLEOTIDE SEQUENCE [LARGE SCALE GENOMIC DNA]</scope>
    <source>
        <strain evidence="5 6">JCM 10671</strain>
    </source>
</reference>
<dbReference type="SUPFAM" id="SSF51905">
    <property type="entry name" value="FAD/NAD(P)-binding domain"/>
    <property type="match status" value="1"/>
</dbReference>
<dbReference type="InterPro" id="IPR051448">
    <property type="entry name" value="CdaR-like_regulators"/>
</dbReference>
<dbReference type="Pfam" id="PF17853">
    <property type="entry name" value="GGDEF_2"/>
    <property type="match status" value="1"/>
</dbReference>
<feature type="domain" description="RsbT co-antagonist protein RsbRD N-terminal" evidence="3">
    <location>
        <begin position="28"/>
        <end position="172"/>
    </location>
</feature>
<protein>
    <submittedName>
        <fullName evidence="5">Helix-turn-helix domain-containing protein</fullName>
    </submittedName>
</protein>
<dbReference type="Gene3D" id="1.10.10.2840">
    <property type="entry name" value="PucR C-terminal helix-turn-helix domain"/>
    <property type="match status" value="1"/>
</dbReference>
<organism evidence="5 6">
    <name type="scientific">Sporichthya brevicatena</name>
    <dbReference type="NCBI Taxonomy" id="171442"/>
    <lineage>
        <taxon>Bacteria</taxon>
        <taxon>Bacillati</taxon>
        <taxon>Actinomycetota</taxon>
        <taxon>Actinomycetes</taxon>
        <taxon>Sporichthyales</taxon>
        <taxon>Sporichthyaceae</taxon>
        <taxon>Sporichthya</taxon>
    </lineage>
</organism>
<sequence>MPVAVPDREPGAALIAAAARRLDARRGEFIRAMVDRFTVDIAPLQHDDEMRAMLAASTDANVAVALHLLEQGIDPHVVEPAPAAAQYARRLAQQGIPLSALLRAYRLGHADFVEAMLHEISTDPDGNPKTVAAASATVVRESAAFVDSVSELVVLAYETEREAWARNDSTLRASRIRILLEGEDVEIRAAERALGHPLAQVHVAVALWFDEGGPLRGDELIRLERSCASAATLVGAQYLFSARDEGSATVWFSRPGDGPDVEKLADALAGSDGPVPRIALGRPGADLAGFRVTHRQAEQAKRVAVVAGATGTPVTDFADVGAVALLCQDLPAARAFVADTLGPLAADDDNAERLRETLRVFLATNGSYTAAAELLNLHKNSVQYRITKAEQLCGRPLRAERFDVEFALRACHLLGAAVLRSD</sequence>
<evidence type="ECO:0000313" key="5">
    <source>
        <dbReference type="EMBL" id="GAA0625106.1"/>
    </source>
</evidence>
<dbReference type="InterPro" id="IPR036188">
    <property type="entry name" value="FAD/NAD-bd_sf"/>
</dbReference>
<dbReference type="InterPro" id="IPR025736">
    <property type="entry name" value="PucR_C-HTH_dom"/>
</dbReference>
<dbReference type="Pfam" id="PF14361">
    <property type="entry name" value="RsbRD_N"/>
    <property type="match status" value="1"/>
</dbReference>
<dbReference type="EMBL" id="BAAAHE010000025">
    <property type="protein sequence ID" value="GAA0625106.1"/>
    <property type="molecule type" value="Genomic_DNA"/>
</dbReference>
<evidence type="ECO:0000259" key="4">
    <source>
        <dbReference type="Pfam" id="PF17853"/>
    </source>
</evidence>
<evidence type="ECO:0000313" key="6">
    <source>
        <dbReference type="Proteomes" id="UP001500957"/>
    </source>
</evidence>
<comment type="similarity">
    <text evidence="1">Belongs to the CdaR family.</text>
</comment>
<evidence type="ECO:0000259" key="3">
    <source>
        <dbReference type="Pfam" id="PF14361"/>
    </source>
</evidence>
<gene>
    <name evidence="5" type="ORF">GCM10009547_30430</name>
</gene>
<keyword evidence="6" id="KW-1185">Reference proteome</keyword>
<feature type="domain" description="CdaR GGDEF-like" evidence="4">
    <location>
        <begin position="183"/>
        <end position="302"/>
    </location>
</feature>
<dbReference type="InterPro" id="IPR041522">
    <property type="entry name" value="CdaR_GGDEF"/>
</dbReference>
<accession>A0ABN1H061</accession>
<dbReference type="PANTHER" id="PTHR33744">
    <property type="entry name" value="CARBOHYDRATE DIACID REGULATOR"/>
    <property type="match status" value="1"/>
</dbReference>
<evidence type="ECO:0000256" key="1">
    <source>
        <dbReference type="ARBA" id="ARBA00006754"/>
    </source>
</evidence>
<dbReference type="PANTHER" id="PTHR33744:SF1">
    <property type="entry name" value="DNA-BINDING TRANSCRIPTIONAL ACTIVATOR ADER"/>
    <property type="match status" value="1"/>
</dbReference>
<dbReference type="Pfam" id="PF13556">
    <property type="entry name" value="HTH_30"/>
    <property type="match status" value="1"/>
</dbReference>
<dbReference type="RefSeq" id="WP_344606217.1">
    <property type="nucleotide sequence ID" value="NZ_BAAAHE010000025.1"/>
</dbReference>
<dbReference type="InterPro" id="IPR025751">
    <property type="entry name" value="RsbRD_N_dom"/>
</dbReference>
<evidence type="ECO:0000259" key="2">
    <source>
        <dbReference type="Pfam" id="PF13556"/>
    </source>
</evidence>
<proteinExistence type="inferred from homology"/>